<accession>A0A5M9JEU4</accession>
<gene>
    <name evidence="2" type="ORF">EYC84_008512</name>
</gene>
<comment type="caution">
    <text evidence="2">The sequence shown here is derived from an EMBL/GenBank/DDBJ whole genome shotgun (WGS) entry which is preliminary data.</text>
</comment>
<proteinExistence type="predicted"/>
<evidence type="ECO:0000313" key="3">
    <source>
        <dbReference type="Proteomes" id="UP000322873"/>
    </source>
</evidence>
<organism evidence="2 3">
    <name type="scientific">Monilinia fructicola</name>
    <name type="common">Brown rot fungus</name>
    <name type="synonym">Ciboria fructicola</name>
    <dbReference type="NCBI Taxonomy" id="38448"/>
    <lineage>
        <taxon>Eukaryota</taxon>
        <taxon>Fungi</taxon>
        <taxon>Dikarya</taxon>
        <taxon>Ascomycota</taxon>
        <taxon>Pezizomycotina</taxon>
        <taxon>Leotiomycetes</taxon>
        <taxon>Helotiales</taxon>
        <taxon>Sclerotiniaceae</taxon>
        <taxon>Monilinia</taxon>
    </lineage>
</organism>
<dbReference type="Proteomes" id="UP000322873">
    <property type="component" value="Unassembled WGS sequence"/>
</dbReference>
<dbReference type="AlphaFoldDB" id="A0A5M9JEU4"/>
<evidence type="ECO:0000256" key="1">
    <source>
        <dbReference type="SAM" id="MobiDB-lite"/>
    </source>
</evidence>
<evidence type="ECO:0000313" key="2">
    <source>
        <dbReference type="EMBL" id="KAA8568108.1"/>
    </source>
</evidence>
<feature type="region of interest" description="Disordered" evidence="1">
    <location>
        <begin position="1"/>
        <end position="34"/>
    </location>
</feature>
<sequence length="122" mass="13655">MHRTHHINLERRDGLGGSSGLQNSDHRTLPNYKTHQPIQTAQARTFQALSEYCASHTPLIFRGTKLPRICGSGIAAKLLTGLAHYRYRVGKDGLITTWRRLFLTATCGILGDLEFLISPLEK</sequence>
<protein>
    <submittedName>
        <fullName evidence="2">Uncharacterized protein</fullName>
    </submittedName>
</protein>
<name>A0A5M9JEU4_MONFR</name>
<reference evidence="2 3" key="1">
    <citation type="submission" date="2019-06" db="EMBL/GenBank/DDBJ databases">
        <title>Genome Sequence of the Brown Rot Fungal Pathogen Monilinia fructicola.</title>
        <authorList>
            <person name="De Miccolis Angelini R.M."/>
            <person name="Landi L."/>
            <person name="Abate D."/>
            <person name="Pollastro S."/>
            <person name="Romanazzi G."/>
            <person name="Faretra F."/>
        </authorList>
    </citation>
    <scope>NUCLEOTIDE SEQUENCE [LARGE SCALE GENOMIC DNA]</scope>
    <source>
        <strain evidence="2 3">Mfrc123</strain>
    </source>
</reference>
<dbReference type="EMBL" id="VICG01000010">
    <property type="protein sequence ID" value="KAA8568108.1"/>
    <property type="molecule type" value="Genomic_DNA"/>
</dbReference>
<keyword evidence="3" id="KW-1185">Reference proteome</keyword>